<sequence>MTKSQLIISVAENNGLSKQAATQAVELVFEDLAKALARGERTEIRSFGVFESRARKPRAARNPKTGEKVDVQAKTAVHFKPGLEMRKRVDHRS</sequence>
<evidence type="ECO:0000256" key="4">
    <source>
        <dbReference type="RuleBase" id="RU003939"/>
    </source>
</evidence>
<dbReference type="SMART" id="SM00411">
    <property type="entry name" value="BHL"/>
    <property type="match status" value="1"/>
</dbReference>
<keyword evidence="3" id="KW-0238">DNA-binding</keyword>
<dbReference type="CDD" id="cd13836">
    <property type="entry name" value="IHF_B"/>
    <property type="match status" value="1"/>
</dbReference>
<reference evidence="5" key="1">
    <citation type="submission" date="2015-04" db="EMBL/GenBank/DDBJ databases">
        <authorList>
            <person name="Syromyatnikov M.Y."/>
            <person name="Popov V.N."/>
        </authorList>
    </citation>
    <scope>NUCLEOTIDE SEQUENCE</scope>
    <source>
        <strain evidence="5">MO-1</strain>
    </source>
</reference>
<name>A0A1S7LGG9_MAGMO</name>
<dbReference type="Pfam" id="PF00216">
    <property type="entry name" value="Bac_DNA_binding"/>
    <property type="match status" value="1"/>
</dbReference>
<organism evidence="5">
    <name type="scientific">Magnetococcus massalia (strain MO-1)</name>
    <dbReference type="NCBI Taxonomy" id="451514"/>
    <lineage>
        <taxon>Bacteria</taxon>
        <taxon>Pseudomonadati</taxon>
        <taxon>Pseudomonadota</taxon>
        <taxon>Magnetococcia</taxon>
        <taxon>Magnetococcales</taxon>
        <taxon>Magnetococcaceae</taxon>
        <taxon>Magnetococcus</taxon>
    </lineage>
</organism>
<evidence type="ECO:0000256" key="2">
    <source>
        <dbReference type="ARBA" id="ARBA00023067"/>
    </source>
</evidence>
<protein>
    <submittedName>
        <fullName evidence="5">Integration host factor subunit beta</fullName>
    </submittedName>
</protein>
<accession>A0A1S7LGG9</accession>
<dbReference type="GO" id="GO:0030261">
    <property type="term" value="P:chromosome condensation"/>
    <property type="evidence" value="ECO:0007669"/>
    <property type="project" value="UniProtKB-KW"/>
</dbReference>
<dbReference type="PANTHER" id="PTHR33175:SF3">
    <property type="entry name" value="DNA-BINDING PROTEIN HU-BETA"/>
    <property type="match status" value="1"/>
</dbReference>
<dbReference type="GO" id="GO:0005829">
    <property type="term" value="C:cytosol"/>
    <property type="evidence" value="ECO:0007669"/>
    <property type="project" value="TreeGrafter"/>
</dbReference>
<dbReference type="InterPro" id="IPR000119">
    <property type="entry name" value="Hist_DNA-bd"/>
</dbReference>
<keyword evidence="2" id="KW-0226">DNA condensation</keyword>
<dbReference type="SUPFAM" id="SSF47729">
    <property type="entry name" value="IHF-like DNA-binding proteins"/>
    <property type="match status" value="1"/>
</dbReference>
<dbReference type="GO" id="GO:0003677">
    <property type="term" value="F:DNA binding"/>
    <property type="evidence" value="ECO:0007669"/>
    <property type="project" value="UniProtKB-KW"/>
</dbReference>
<dbReference type="InterPro" id="IPR020816">
    <property type="entry name" value="Histone-like_DNA-bd_CS"/>
</dbReference>
<evidence type="ECO:0000313" key="5">
    <source>
        <dbReference type="EMBL" id="CRH06052.1"/>
    </source>
</evidence>
<dbReference type="InterPro" id="IPR010992">
    <property type="entry name" value="IHF-like_DNA-bd_dom_sf"/>
</dbReference>
<evidence type="ECO:0000256" key="3">
    <source>
        <dbReference type="ARBA" id="ARBA00023125"/>
    </source>
</evidence>
<dbReference type="GO" id="GO:0030527">
    <property type="term" value="F:structural constituent of chromatin"/>
    <property type="evidence" value="ECO:0007669"/>
    <property type="project" value="InterPro"/>
</dbReference>
<comment type="similarity">
    <text evidence="1 4">Belongs to the bacterial histone-like protein family.</text>
</comment>
<dbReference type="PRINTS" id="PR01727">
    <property type="entry name" value="DNABINDINGHU"/>
</dbReference>
<dbReference type="Gene3D" id="4.10.520.10">
    <property type="entry name" value="IHF-like DNA-binding proteins"/>
    <property type="match status" value="1"/>
</dbReference>
<evidence type="ECO:0000256" key="1">
    <source>
        <dbReference type="ARBA" id="ARBA00010529"/>
    </source>
</evidence>
<dbReference type="AlphaFoldDB" id="A0A1S7LGG9"/>
<dbReference type="EMBL" id="LO017727">
    <property type="protein sequence ID" value="CRH06052.1"/>
    <property type="molecule type" value="Genomic_DNA"/>
</dbReference>
<gene>
    <name evidence="5" type="primary">ihfB</name>
    <name evidence="5" type="ORF">MAGMO_1876</name>
</gene>
<dbReference type="PROSITE" id="PS00045">
    <property type="entry name" value="HISTONE_LIKE"/>
    <property type="match status" value="1"/>
</dbReference>
<proteinExistence type="inferred from homology"/>
<dbReference type="PANTHER" id="PTHR33175">
    <property type="entry name" value="DNA-BINDING PROTEIN HU"/>
    <property type="match status" value="1"/>
</dbReference>